<evidence type="ECO:0000313" key="9">
    <source>
        <dbReference type="EMBL" id="KAF2297308.1"/>
    </source>
</evidence>
<dbReference type="GO" id="GO:0012505">
    <property type="term" value="C:endomembrane system"/>
    <property type="evidence" value="ECO:0007669"/>
    <property type="project" value="UniProtKB-SubCell"/>
</dbReference>
<evidence type="ECO:0000313" key="10">
    <source>
        <dbReference type="Proteomes" id="UP000467840"/>
    </source>
</evidence>
<name>A0A6A6LAJ1_HEVBR</name>
<evidence type="ECO:0000256" key="2">
    <source>
        <dbReference type="ARBA" id="ARBA00007809"/>
    </source>
</evidence>
<keyword evidence="4" id="KW-0762">Sugar transport</keyword>
<evidence type="ECO:0000256" key="8">
    <source>
        <dbReference type="ARBA" id="ARBA00023136"/>
    </source>
</evidence>
<evidence type="ECO:0008006" key="11">
    <source>
        <dbReference type="Google" id="ProtNLM"/>
    </source>
</evidence>
<dbReference type="PANTHER" id="PTHR10791:SF44">
    <property type="entry name" value="BIDIRECTIONAL SUGAR TRANSPORTER SWEET1"/>
    <property type="match status" value="1"/>
</dbReference>
<sequence>MHSVGSVSLFGSLMNTLCRCAWSAYGISRADLFIVIPNGIGGGTYLLQTILYFIYHGQQAENAPIRDQFIEIEILNQDDGEKEEILELEEEIPEEEIPELEEEIPELVKEIPDEEIPELEEKIPEEEIPELEEEIPELVEIQVMGDDKKHLVFKMIWEELYQMIWEDFKTISVKLKEIQATRDDLSRELVT</sequence>
<evidence type="ECO:0000256" key="6">
    <source>
        <dbReference type="ARBA" id="ARBA00022737"/>
    </source>
</evidence>
<gene>
    <name evidence="9" type="ORF">GH714_021174</name>
</gene>
<dbReference type="Proteomes" id="UP000467840">
    <property type="component" value="Chromosome 18"/>
</dbReference>
<evidence type="ECO:0000256" key="5">
    <source>
        <dbReference type="ARBA" id="ARBA00022692"/>
    </source>
</evidence>
<organism evidence="9 10">
    <name type="scientific">Hevea brasiliensis</name>
    <name type="common">Para rubber tree</name>
    <name type="synonym">Siphonia brasiliensis</name>
    <dbReference type="NCBI Taxonomy" id="3981"/>
    <lineage>
        <taxon>Eukaryota</taxon>
        <taxon>Viridiplantae</taxon>
        <taxon>Streptophyta</taxon>
        <taxon>Embryophyta</taxon>
        <taxon>Tracheophyta</taxon>
        <taxon>Spermatophyta</taxon>
        <taxon>Magnoliopsida</taxon>
        <taxon>eudicotyledons</taxon>
        <taxon>Gunneridae</taxon>
        <taxon>Pentapetalae</taxon>
        <taxon>rosids</taxon>
        <taxon>fabids</taxon>
        <taxon>Malpighiales</taxon>
        <taxon>Euphorbiaceae</taxon>
        <taxon>Crotonoideae</taxon>
        <taxon>Micrandreae</taxon>
        <taxon>Hevea</taxon>
    </lineage>
</organism>
<dbReference type="GO" id="GO:0016020">
    <property type="term" value="C:membrane"/>
    <property type="evidence" value="ECO:0007669"/>
    <property type="project" value="InterPro"/>
</dbReference>
<reference evidence="9 10" key="1">
    <citation type="journal article" date="2020" name="Mol. Plant">
        <title>The Chromosome-Based Rubber Tree Genome Provides New Insights into Spurge Genome Evolution and Rubber Biosynthesis.</title>
        <authorList>
            <person name="Liu J."/>
            <person name="Shi C."/>
            <person name="Shi C.C."/>
            <person name="Li W."/>
            <person name="Zhang Q.J."/>
            <person name="Zhang Y."/>
            <person name="Li K."/>
            <person name="Lu H.F."/>
            <person name="Shi C."/>
            <person name="Zhu S.T."/>
            <person name="Xiao Z.Y."/>
            <person name="Nan H."/>
            <person name="Yue Y."/>
            <person name="Zhu X.G."/>
            <person name="Wu Y."/>
            <person name="Hong X.N."/>
            <person name="Fan G.Y."/>
            <person name="Tong Y."/>
            <person name="Zhang D."/>
            <person name="Mao C.L."/>
            <person name="Liu Y.L."/>
            <person name="Hao S.J."/>
            <person name="Liu W.Q."/>
            <person name="Lv M.Q."/>
            <person name="Zhang H.B."/>
            <person name="Liu Y."/>
            <person name="Hu-Tang G.R."/>
            <person name="Wang J.P."/>
            <person name="Wang J.H."/>
            <person name="Sun Y.H."/>
            <person name="Ni S.B."/>
            <person name="Chen W.B."/>
            <person name="Zhang X.C."/>
            <person name="Jiao Y.N."/>
            <person name="Eichler E.E."/>
            <person name="Li G.H."/>
            <person name="Liu X."/>
            <person name="Gao L.Z."/>
        </authorList>
    </citation>
    <scope>NUCLEOTIDE SEQUENCE [LARGE SCALE GENOMIC DNA]</scope>
    <source>
        <strain evidence="10">cv. GT1</strain>
        <tissue evidence="9">Leaf</tissue>
    </source>
</reference>
<accession>A0A6A6LAJ1</accession>
<dbReference type="Pfam" id="PF03083">
    <property type="entry name" value="MtN3_slv"/>
    <property type="match status" value="1"/>
</dbReference>
<evidence type="ECO:0000256" key="3">
    <source>
        <dbReference type="ARBA" id="ARBA00022448"/>
    </source>
</evidence>
<keyword evidence="10" id="KW-1185">Reference proteome</keyword>
<comment type="caution">
    <text evidence="9">The sequence shown here is derived from an EMBL/GenBank/DDBJ whole genome shotgun (WGS) entry which is preliminary data.</text>
</comment>
<dbReference type="PANTHER" id="PTHR10791">
    <property type="entry name" value="RAG1-ACTIVATING PROTEIN 1"/>
    <property type="match status" value="1"/>
</dbReference>
<evidence type="ECO:0000256" key="4">
    <source>
        <dbReference type="ARBA" id="ARBA00022597"/>
    </source>
</evidence>
<dbReference type="InterPro" id="IPR004316">
    <property type="entry name" value="SWEET_rpt"/>
</dbReference>
<comment type="subcellular location">
    <subcellularLocation>
        <location evidence="1">Endomembrane system</location>
        <topology evidence="1">Multi-pass membrane protein</topology>
    </subcellularLocation>
</comment>
<keyword evidence="7" id="KW-1133">Transmembrane helix</keyword>
<protein>
    <recommendedName>
        <fullName evidence="11">Bidirectional sugar transporter SWEET</fullName>
    </recommendedName>
</protein>
<dbReference type="AlphaFoldDB" id="A0A6A6LAJ1"/>
<evidence type="ECO:0000256" key="7">
    <source>
        <dbReference type="ARBA" id="ARBA00022989"/>
    </source>
</evidence>
<keyword evidence="5" id="KW-0812">Transmembrane</keyword>
<dbReference type="InterPro" id="IPR047664">
    <property type="entry name" value="SWEET"/>
</dbReference>
<keyword evidence="6" id="KW-0677">Repeat</keyword>
<evidence type="ECO:0000256" key="1">
    <source>
        <dbReference type="ARBA" id="ARBA00004127"/>
    </source>
</evidence>
<dbReference type="GO" id="GO:0051119">
    <property type="term" value="F:sugar transmembrane transporter activity"/>
    <property type="evidence" value="ECO:0007669"/>
    <property type="project" value="InterPro"/>
</dbReference>
<dbReference type="EMBL" id="JAAGAX010000012">
    <property type="protein sequence ID" value="KAF2297308.1"/>
    <property type="molecule type" value="Genomic_DNA"/>
</dbReference>
<proteinExistence type="inferred from homology"/>
<comment type="similarity">
    <text evidence="2">Belongs to the SWEET sugar transporter family.</text>
</comment>
<keyword evidence="8" id="KW-0472">Membrane</keyword>
<dbReference type="Gene3D" id="1.20.1280.290">
    <property type="match status" value="1"/>
</dbReference>
<keyword evidence="3" id="KW-0813">Transport</keyword>